<proteinExistence type="predicted"/>
<dbReference type="RefSeq" id="WP_221031366.1">
    <property type="nucleotide sequence ID" value="NZ_CP139781.1"/>
</dbReference>
<gene>
    <name evidence="1" type="ORF">K1X11_016635</name>
</gene>
<organism evidence="1 2">
    <name type="scientific">Actomonas aquatica</name>
    <dbReference type="NCBI Taxonomy" id="2866162"/>
    <lineage>
        <taxon>Bacteria</taxon>
        <taxon>Pseudomonadati</taxon>
        <taxon>Verrucomicrobiota</taxon>
        <taxon>Opitutia</taxon>
        <taxon>Opitutales</taxon>
        <taxon>Opitutaceae</taxon>
        <taxon>Actomonas</taxon>
    </lineage>
</organism>
<accession>A0ABZ1C430</accession>
<keyword evidence="2" id="KW-1185">Reference proteome</keyword>
<dbReference type="EMBL" id="CP139781">
    <property type="protein sequence ID" value="WRQ86444.1"/>
    <property type="molecule type" value="Genomic_DNA"/>
</dbReference>
<name>A0ABZ1C430_9BACT</name>
<sequence length="90" mass="9918">MTIGHDLRPIQRRRLSATLSSVMETTLFQSTHLPQLDDTTAADAETAGTDTALDLRLHYTGLAHFFASFAPAARHPERPTRLKTTRADAS</sequence>
<dbReference type="Proteomes" id="UP000738431">
    <property type="component" value="Chromosome"/>
</dbReference>
<evidence type="ECO:0000313" key="2">
    <source>
        <dbReference type="Proteomes" id="UP000738431"/>
    </source>
</evidence>
<protein>
    <submittedName>
        <fullName evidence="1">Uncharacterized protein</fullName>
    </submittedName>
</protein>
<reference evidence="1 2" key="1">
    <citation type="submission" date="2023-12" db="EMBL/GenBank/DDBJ databases">
        <title>Description of an unclassified Opitutus bacterium of Verrucomicrobiota.</title>
        <authorList>
            <person name="Zhang D.-F."/>
        </authorList>
    </citation>
    <scope>NUCLEOTIDE SEQUENCE [LARGE SCALE GENOMIC DNA]</scope>
    <source>
        <strain evidence="1 2">WL0086</strain>
    </source>
</reference>
<evidence type="ECO:0000313" key="1">
    <source>
        <dbReference type="EMBL" id="WRQ86444.1"/>
    </source>
</evidence>